<comment type="caution">
    <text evidence="6">The sequence shown here is derived from an EMBL/GenBank/DDBJ whole genome shotgun (WGS) entry which is preliminary data.</text>
</comment>
<keyword evidence="3" id="KW-0862">Zinc</keyword>
<evidence type="ECO:0000313" key="7">
    <source>
        <dbReference type="Proteomes" id="UP001458880"/>
    </source>
</evidence>
<keyword evidence="7" id="KW-1185">Reference proteome</keyword>
<evidence type="ECO:0000256" key="4">
    <source>
        <dbReference type="SAM" id="MobiDB-lite"/>
    </source>
</evidence>
<keyword evidence="2" id="KW-0863">Zinc-finger</keyword>
<accession>A0AAW1LXS7</accession>
<evidence type="ECO:0000256" key="2">
    <source>
        <dbReference type="ARBA" id="ARBA00022771"/>
    </source>
</evidence>
<organism evidence="6 7">
    <name type="scientific">Popillia japonica</name>
    <name type="common">Japanese beetle</name>
    <dbReference type="NCBI Taxonomy" id="7064"/>
    <lineage>
        <taxon>Eukaryota</taxon>
        <taxon>Metazoa</taxon>
        <taxon>Ecdysozoa</taxon>
        <taxon>Arthropoda</taxon>
        <taxon>Hexapoda</taxon>
        <taxon>Insecta</taxon>
        <taxon>Pterygota</taxon>
        <taxon>Neoptera</taxon>
        <taxon>Endopterygota</taxon>
        <taxon>Coleoptera</taxon>
        <taxon>Polyphaga</taxon>
        <taxon>Scarabaeiformia</taxon>
        <taxon>Scarabaeidae</taxon>
        <taxon>Rutelinae</taxon>
        <taxon>Popillia</taxon>
    </lineage>
</organism>
<evidence type="ECO:0000256" key="3">
    <source>
        <dbReference type="ARBA" id="ARBA00022833"/>
    </source>
</evidence>
<evidence type="ECO:0000313" key="6">
    <source>
        <dbReference type="EMBL" id="KAK9738750.1"/>
    </source>
</evidence>
<dbReference type="EMBL" id="JASPKY010000083">
    <property type="protein sequence ID" value="KAK9738750.1"/>
    <property type="molecule type" value="Genomic_DNA"/>
</dbReference>
<name>A0AAW1LXS7_POPJA</name>
<dbReference type="AlphaFoldDB" id="A0AAW1LXS7"/>
<feature type="domain" description="BED-type" evidence="5">
    <location>
        <begin position="51"/>
        <end position="78"/>
    </location>
</feature>
<proteinExistence type="predicted"/>
<dbReference type="InterPro" id="IPR003656">
    <property type="entry name" value="Znf_BED"/>
</dbReference>
<protein>
    <submittedName>
        <fullName evidence="6">BED zinc finger</fullName>
    </submittedName>
</protein>
<feature type="region of interest" description="Disordered" evidence="4">
    <location>
        <begin position="63"/>
        <end position="106"/>
    </location>
</feature>
<dbReference type="GO" id="GO:0008270">
    <property type="term" value="F:zinc ion binding"/>
    <property type="evidence" value="ECO:0007669"/>
    <property type="project" value="UniProtKB-KW"/>
</dbReference>
<evidence type="ECO:0000256" key="1">
    <source>
        <dbReference type="ARBA" id="ARBA00022723"/>
    </source>
</evidence>
<dbReference type="Pfam" id="PF02892">
    <property type="entry name" value="zf-BED"/>
    <property type="match status" value="1"/>
</dbReference>
<dbReference type="Proteomes" id="UP001458880">
    <property type="component" value="Unassembled WGS sequence"/>
</dbReference>
<keyword evidence="1" id="KW-0479">Metal-binding</keyword>
<evidence type="ECO:0000259" key="5">
    <source>
        <dbReference type="Pfam" id="PF02892"/>
    </source>
</evidence>
<reference evidence="6 7" key="1">
    <citation type="journal article" date="2024" name="BMC Genomics">
        <title>De novo assembly and annotation of Popillia japonica's genome with initial clues to its potential as an invasive pest.</title>
        <authorList>
            <person name="Cucini C."/>
            <person name="Boschi S."/>
            <person name="Funari R."/>
            <person name="Cardaioli E."/>
            <person name="Iannotti N."/>
            <person name="Marturano G."/>
            <person name="Paoli F."/>
            <person name="Bruttini M."/>
            <person name="Carapelli A."/>
            <person name="Frati F."/>
            <person name="Nardi F."/>
        </authorList>
    </citation>
    <scope>NUCLEOTIDE SEQUENCE [LARGE SCALE GENOMIC DNA]</scope>
    <source>
        <strain evidence="6">DMR45628</strain>
    </source>
</reference>
<sequence>MDKFLRGKDLNEEPSTSVTKKLKKIVKRKYDEDYIKYGFSGCGDETAPKPQCNVCGEQLSNESMVPSKLKRHLHSNHPSHANEDRQYFKRSTFKPSQPRQRRQTVF</sequence>
<feature type="compositionally biased region" description="Basic residues" evidence="4">
    <location>
        <begin position="68"/>
        <end position="77"/>
    </location>
</feature>
<gene>
    <name evidence="6" type="ORF">QE152_g9583</name>
</gene>
<dbReference type="GO" id="GO:0003677">
    <property type="term" value="F:DNA binding"/>
    <property type="evidence" value="ECO:0007669"/>
    <property type="project" value="InterPro"/>
</dbReference>